<evidence type="ECO:0000256" key="4">
    <source>
        <dbReference type="ARBA" id="ARBA00022967"/>
    </source>
</evidence>
<comment type="function">
    <text evidence="8">Part of a membrane-bound complex that couples electron transfer with translocation of ions across the membrane.</text>
</comment>
<dbReference type="GO" id="GO:0012505">
    <property type="term" value="C:endomembrane system"/>
    <property type="evidence" value="ECO:0007669"/>
    <property type="project" value="UniProtKB-SubCell"/>
</dbReference>
<evidence type="ECO:0000256" key="3">
    <source>
        <dbReference type="ARBA" id="ARBA00022692"/>
    </source>
</evidence>
<evidence type="ECO:0000256" key="1">
    <source>
        <dbReference type="ARBA" id="ARBA00004127"/>
    </source>
</evidence>
<comment type="subcellular location">
    <subcellularLocation>
        <location evidence="8">Cell membrane</location>
        <topology evidence="8">Multi-pass membrane protein</topology>
    </subcellularLocation>
    <subcellularLocation>
        <location evidence="1">Endomembrane system</location>
        <topology evidence="1">Multi-pass membrane protein</topology>
    </subcellularLocation>
</comment>
<feature type="transmembrane region" description="Helical" evidence="8">
    <location>
        <begin position="96"/>
        <end position="114"/>
    </location>
</feature>
<evidence type="ECO:0000256" key="7">
    <source>
        <dbReference type="ARBA" id="ARBA00023136"/>
    </source>
</evidence>
<comment type="subunit">
    <text evidence="8">The complex is composed of six subunits: RnfA, RnfB, RnfC, RnfD, RnfE and RnfG.</text>
</comment>
<feature type="transmembrane region" description="Helical" evidence="8">
    <location>
        <begin position="159"/>
        <end position="186"/>
    </location>
</feature>
<dbReference type="Pfam" id="PF02508">
    <property type="entry name" value="Rnf-Nqr"/>
    <property type="match status" value="1"/>
</dbReference>
<dbReference type="EC" id="7.-.-.-" evidence="8"/>
<comment type="caution">
    <text evidence="9">The sequence shown here is derived from an EMBL/GenBank/DDBJ whole genome shotgun (WGS) entry which is preliminary data.</text>
</comment>
<dbReference type="NCBIfam" id="TIGR01948">
    <property type="entry name" value="rnfE"/>
    <property type="match status" value="1"/>
</dbReference>
<keyword evidence="3 8" id="KW-0812">Transmembrane</keyword>
<evidence type="ECO:0000256" key="5">
    <source>
        <dbReference type="ARBA" id="ARBA00022982"/>
    </source>
</evidence>
<keyword evidence="5 8" id="KW-0249">Electron transport</keyword>
<protein>
    <recommendedName>
        <fullName evidence="8">Ion-translocating oxidoreductase complex subunit E</fullName>
        <ecNumber evidence="8">7.-.-.-</ecNumber>
    </recommendedName>
    <alternativeName>
        <fullName evidence="8">Rnf electron transport complex subunit E</fullName>
    </alternativeName>
</protein>
<evidence type="ECO:0000313" key="9">
    <source>
        <dbReference type="EMBL" id="PLX18192.1"/>
    </source>
</evidence>
<dbReference type="GO" id="GO:0005886">
    <property type="term" value="C:plasma membrane"/>
    <property type="evidence" value="ECO:0007669"/>
    <property type="project" value="UniProtKB-SubCell"/>
</dbReference>
<gene>
    <name evidence="8" type="primary">rnfE</name>
    <name evidence="9" type="ORF">C0601_05385</name>
</gene>
<dbReference type="InterPro" id="IPR010968">
    <property type="entry name" value="RnfE"/>
</dbReference>
<feature type="transmembrane region" description="Helical" evidence="8">
    <location>
        <begin position="40"/>
        <end position="58"/>
    </location>
</feature>
<reference evidence="9 10" key="1">
    <citation type="submission" date="2017-11" db="EMBL/GenBank/DDBJ databases">
        <title>Genome-resolved metagenomics identifies genetic mobility, metabolic interactions, and unexpected diversity in perchlorate-reducing communities.</title>
        <authorList>
            <person name="Barnum T.P."/>
            <person name="Figueroa I.A."/>
            <person name="Carlstrom C.I."/>
            <person name="Lucas L.N."/>
            <person name="Engelbrektson A.L."/>
            <person name="Coates J.D."/>
        </authorList>
    </citation>
    <scope>NUCLEOTIDE SEQUENCE [LARGE SCALE GENOMIC DNA]</scope>
    <source>
        <strain evidence="9">BM706</strain>
    </source>
</reference>
<feature type="transmembrane region" description="Helical" evidence="8">
    <location>
        <begin position="70"/>
        <end position="90"/>
    </location>
</feature>
<keyword evidence="2 8" id="KW-0813">Transport</keyword>
<dbReference type="AlphaFoldDB" id="A0A2N5ZHU6"/>
<evidence type="ECO:0000256" key="8">
    <source>
        <dbReference type="HAMAP-Rule" id="MF_00478"/>
    </source>
</evidence>
<name>A0A2N5ZHU6_MUIH1</name>
<keyword evidence="4 8" id="KW-1278">Translocase</keyword>
<dbReference type="EMBL" id="PKTG01000069">
    <property type="protein sequence ID" value="PLX18192.1"/>
    <property type="molecule type" value="Genomic_DNA"/>
</dbReference>
<evidence type="ECO:0000256" key="6">
    <source>
        <dbReference type="ARBA" id="ARBA00022989"/>
    </source>
</evidence>
<evidence type="ECO:0000256" key="2">
    <source>
        <dbReference type="ARBA" id="ARBA00022448"/>
    </source>
</evidence>
<dbReference type="PANTHER" id="PTHR30586:SF0">
    <property type="entry name" value="ION-TRANSLOCATING OXIDOREDUCTASE COMPLEX SUBUNIT E"/>
    <property type="match status" value="1"/>
</dbReference>
<keyword evidence="6 8" id="KW-1133">Transmembrane helix</keyword>
<dbReference type="PIRSF" id="PIRSF006102">
    <property type="entry name" value="NQR_DE"/>
    <property type="match status" value="1"/>
</dbReference>
<sequence length="196" mass="21140">MNIIEAFKNGLFKENPVFVLMLGLCPTLGVTSSLENGLGIGLATTFVLIGSNLVISLLKSVIPKKIRIPIFIVVIASFVTLVDMLMNAYFQVLYEKLGIFIPLIVVNCVILGRAEAFASKNGLFPSFIDAISMGAGFTLALSLIGSIREITGNGTILNIYLFGSGFEPALIMILPPGAFFTIGLLVGAKKYFEERR</sequence>
<keyword evidence="7 8" id="KW-0472">Membrane</keyword>
<feature type="transmembrane region" description="Helical" evidence="8">
    <location>
        <begin position="126"/>
        <end position="147"/>
    </location>
</feature>
<dbReference type="GO" id="GO:0022900">
    <property type="term" value="P:electron transport chain"/>
    <property type="evidence" value="ECO:0007669"/>
    <property type="project" value="UniProtKB-UniRule"/>
</dbReference>
<comment type="similarity">
    <text evidence="8">Belongs to the NqrDE/RnfAE family.</text>
</comment>
<proteinExistence type="inferred from homology"/>
<evidence type="ECO:0000313" key="10">
    <source>
        <dbReference type="Proteomes" id="UP000234857"/>
    </source>
</evidence>
<dbReference type="Proteomes" id="UP000234857">
    <property type="component" value="Unassembled WGS sequence"/>
</dbReference>
<dbReference type="NCBIfam" id="NF009070">
    <property type="entry name" value="PRK12405.1"/>
    <property type="match status" value="1"/>
</dbReference>
<dbReference type="PANTHER" id="PTHR30586">
    <property type="entry name" value="ELECTRON TRANSPORT COMPLEX PROTEIN RNFE"/>
    <property type="match status" value="1"/>
</dbReference>
<dbReference type="HAMAP" id="MF_00478">
    <property type="entry name" value="RsxE_RnfE"/>
    <property type="match status" value="1"/>
</dbReference>
<accession>A0A2N5ZHU6</accession>
<organism evidence="9 10">
    <name type="scientific">Muiribacterium halophilum</name>
    <dbReference type="NCBI Taxonomy" id="2053465"/>
    <lineage>
        <taxon>Bacteria</taxon>
        <taxon>Candidatus Muiribacteriota</taxon>
        <taxon>Candidatus Muiribacteriia</taxon>
        <taxon>Candidatus Muiribacteriales</taxon>
        <taxon>Candidatus Muiribacteriaceae</taxon>
        <taxon>Candidatus Muiribacterium</taxon>
    </lineage>
</organism>
<dbReference type="InterPro" id="IPR003667">
    <property type="entry name" value="NqrDE/RnfAE"/>
</dbReference>
<keyword evidence="8" id="KW-1003">Cell membrane</keyword>